<dbReference type="SUPFAM" id="SSF56529">
    <property type="entry name" value="FAH"/>
    <property type="match status" value="1"/>
</dbReference>
<dbReference type="Gene3D" id="1.10.1040.10">
    <property type="entry name" value="N-(1-d-carboxylethyl)-l-norvaline Dehydrogenase, domain 2"/>
    <property type="match status" value="1"/>
</dbReference>
<dbReference type="Gene3D" id="3.90.850.10">
    <property type="entry name" value="Fumarylacetoacetase-like, C-terminal domain"/>
    <property type="match status" value="1"/>
</dbReference>
<feature type="domain" description="Ketopantoate reductase N-terminal" evidence="7">
    <location>
        <begin position="13"/>
        <end position="172"/>
    </location>
</feature>
<comment type="similarity">
    <text evidence="1">Belongs to the ketopantoate reductase family.</text>
</comment>
<organism evidence="9 10">
    <name type="scientific">Symbiodinium natans</name>
    <dbReference type="NCBI Taxonomy" id="878477"/>
    <lineage>
        <taxon>Eukaryota</taxon>
        <taxon>Sar</taxon>
        <taxon>Alveolata</taxon>
        <taxon>Dinophyceae</taxon>
        <taxon>Suessiales</taxon>
        <taxon>Symbiodiniaceae</taxon>
        <taxon>Symbiodinium</taxon>
    </lineage>
</organism>
<evidence type="ECO:0000256" key="4">
    <source>
        <dbReference type="ARBA" id="ARBA00022857"/>
    </source>
</evidence>
<evidence type="ECO:0000256" key="3">
    <source>
        <dbReference type="ARBA" id="ARBA00022723"/>
    </source>
</evidence>
<dbReference type="InterPro" id="IPR036291">
    <property type="entry name" value="NAD(P)-bd_dom_sf"/>
</dbReference>
<dbReference type="NCBIfam" id="TIGR00745">
    <property type="entry name" value="apbA_panE"/>
    <property type="match status" value="1"/>
</dbReference>
<dbReference type="GO" id="GO:0046872">
    <property type="term" value="F:metal ion binding"/>
    <property type="evidence" value="ECO:0007669"/>
    <property type="project" value="UniProtKB-KW"/>
</dbReference>
<evidence type="ECO:0000256" key="1">
    <source>
        <dbReference type="ARBA" id="ARBA00007870"/>
    </source>
</evidence>
<accession>A0A812M819</accession>
<dbReference type="Gene3D" id="3.40.50.720">
    <property type="entry name" value="NAD(P)-binding Rossmann-like Domain"/>
    <property type="match status" value="1"/>
</dbReference>
<reference evidence="9" key="1">
    <citation type="submission" date="2021-02" db="EMBL/GenBank/DDBJ databases">
        <authorList>
            <person name="Dougan E. K."/>
            <person name="Rhodes N."/>
            <person name="Thang M."/>
            <person name="Chan C."/>
        </authorList>
    </citation>
    <scope>NUCLEOTIDE SEQUENCE</scope>
</reference>
<dbReference type="GO" id="GO:0018773">
    <property type="term" value="F:acetylpyruvate hydrolase activity"/>
    <property type="evidence" value="ECO:0007669"/>
    <property type="project" value="TreeGrafter"/>
</dbReference>
<proteinExistence type="inferred from homology"/>
<evidence type="ECO:0000256" key="2">
    <source>
        <dbReference type="ARBA" id="ARBA00010211"/>
    </source>
</evidence>
<evidence type="ECO:0000259" key="7">
    <source>
        <dbReference type="Pfam" id="PF02558"/>
    </source>
</evidence>
<dbReference type="Proteomes" id="UP000604046">
    <property type="component" value="Unassembled WGS sequence"/>
</dbReference>
<dbReference type="PANTHER" id="PTHR11820:SF7">
    <property type="entry name" value="ACYLPYRUVASE FAHD1, MITOCHONDRIAL"/>
    <property type="match status" value="1"/>
</dbReference>
<feature type="domain" description="Fumarylacetoacetase-like C-terminal" evidence="6">
    <location>
        <begin position="363"/>
        <end position="541"/>
    </location>
</feature>
<dbReference type="PANTHER" id="PTHR11820">
    <property type="entry name" value="ACYLPYRUVASE"/>
    <property type="match status" value="1"/>
</dbReference>
<protein>
    <submittedName>
        <fullName evidence="9">Fahd-1 protein</fullName>
    </submittedName>
</protein>
<evidence type="ECO:0000259" key="8">
    <source>
        <dbReference type="Pfam" id="PF08546"/>
    </source>
</evidence>
<feature type="domain" description="Ketopantoate reductase C-terminal" evidence="8">
    <location>
        <begin position="202"/>
        <end position="320"/>
    </location>
</feature>
<dbReference type="SUPFAM" id="SSF48179">
    <property type="entry name" value="6-phosphogluconate dehydrogenase C-terminal domain-like"/>
    <property type="match status" value="1"/>
</dbReference>
<keyword evidence="5" id="KW-0560">Oxidoreductase</keyword>
<dbReference type="GO" id="GO:0008677">
    <property type="term" value="F:2-dehydropantoate 2-reductase activity"/>
    <property type="evidence" value="ECO:0007669"/>
    <property type="project" value="InterPro"/>
</dbReference>
<dbReference type="OrthoDB" id="411064at2759"/>
<dbReference type="InterPro" id="IPR013752">
    <property type="entry name" value="KPA_reductase"/>
</dbReference>
<name>A0A812M819_9DINO</name>
<evidence type="ECO:0000313" key="9">
    <source>
        <dbReference type="EMBL" id="CAE7258450.1"/>
    </source>
</evidence>
<dbReference type="GO" id="GO:0015940">
    <property type="term" value="P:pantothenate biosynthetic process"/>
    <property type="evidence" value="ECO:0007669"/>
    <property type="project" value="InterPro"/>
</dbReference>
<dbReference type="GO" id="GO:0005739">
    <property type="term" value="C:mitochondrion"/>
    <property type="evidence" value="ECO:0007669"/>
    <property type="project" value="TreeGrafter"/>
</dbReference>
<dbReference type="Pfam" id="PF02558">
    <property type="entry name" value="ApbA"/>
    <property type="match status" value="1"/>
</dbReference>
<dbReference type="AlphaFoldDB" id="A0A812M819"/>
<dbReference type="InterPro" id="IPR003710">
    <property type="entry name" value="ApbA"/>
</dbReference>
<dbReference type="InterPro" id="IPR036663">
    <property type="entry name" value="Fumarylacetoacetase_C_sf"/>
</dbReference>
<dbReference type="SUPFAM" id="SSF51735">
    <property type="entry name" value="NAD(P)-binding Rossmann-fold domains"/>
    <property type="match status" value="1"/>
</dbReference>
<dbReference type="Pfam" id="PF01557">
    <property type="entry name" value="FAA_hydrolase"/>
    <property type="match status" value="1"/>
</dbReference>
<dbReference type="InterPro" id="IPR013332">
    <property type="entry name" value="KPR_N"/>
</dbReference>
<evidence type="ECO:0000259" key="6">
    <source>
        <dbReference type="Pfam" id="PF01557"/>
    </source>
</evidence>
<gene>
    <name evidence="9" type="primary">fahd-1</name>
    <name evidence="9" type="ORF">SNAT2548_LOCUS13439</name>
</gene>
<dbReference type="EMBL" id="CAJNDS010001413">
    <property type="protein sequence ID" value="CAE7258450.1"/>
    <property type="molecule type" value="Genomic_DNA"/>
</dbReference>
<comment type="similarity">
    <text evidence="2">Belongs to the FAH family.</text>
</comment>
<keyword evidence="4" id="KW-0521">NADP</keyword>
<keyword evidence="10" id="KW-1185">Reference proteome</keyword>
<sequence>MNLAFHSGPLRWLFFGCGAVGGYFGARLAQKKQKVSFMVRKETLRVLSSDGVRVRSICGDVHVPRADLDQVMNTEALDKEPKFDADVIVLACKAWEVEGCLKMCQPWCGANTLVLPLQNGVDAFSTVRGIVTSWGKGRPLVGWCNIVAAIQEPGIIKHWAASPPCIYFGEFEGAPSSRTKQMESILASCDGTAVSLEEDALSKCWEKFSFICATTAVQATAGPTATQDLIPQVPELEQMWRSAMEEIIEIARKSGIDYQQSWMDKRIPVLRDAIGATTSCSRDIWAGRQSELEDLLGSAHRMGQEKGVETPVISTCLRALLVRDRLARRETTLPIYPMLEGQKILGTICNHRGQQLPADRTLEQKKAEEYLRPEWFVCPMSSAIASGGQCEVPEGGQMLWEAELGVVISHSCENLSPEQAMDYVGGYCMVLDLTAGNLGFESMKYGHSWTRNKCQNTFKPVGAFIPASELPKPESVRVLCRVNGKTVAQDATDRMKFSIAQQVADASELTPLRRGDILLTGAGSLGPLAIGDVVEGAIEGLDPKYTVSATLVEQPKRRKIHHSKL</sequence>
<dbReference type="InterPro" id="IPR011234">
    <property type="entry name" value="Fumarylacetoacetase-like_C"/>
</dbReference>
<evidence type="ECO:0000313" key="10">
    <source>
        <dbReference type="Proteomes" id="UP000604046"/>
    </source>
</evidence>
<keyword evidence="3" id="KW-0479">Metal-binding</keyword>
<dbReference type="InterPro" id="IPR008927">
    <property type="entry name" value="6-PGluconate_DH-like_C_sf"/>
</dbReference>
<dbReference type="Pfam" id="PF08546">
    <property type="entry name" value="ApbA_C"/>
    <property type="match status" value="1"/>
</dbReference>
<evidence type="ECO:0000256" key="5">
    <source>
        <dbReference type="ARBA" id="ARBA00023002"/>
    </source>
</evidence>
<dbReference type="InterPro" id="IPR013328">
    <property type="entry name" value="6PGD_dom2"/>
</dbReference>
<comment type="caution">
    <text evidence="9">The sequence shown here is derived from an EMBL/GenBank/DDBJ whole genome shotgun (WGS) entry which is preliminary data.</text>
</comment>